<dbReference type="STRING" id="671072.PL9214290387"/>
<name>A0A1J1LFW9_9CYAN</name>
<accession>A0A1J1LFW9</accession>
<dbReference type="Proteomes" id="UP000184315">
    <property type="component" value="Unassembled WGS sequence"/>
</dbReference>
<proteinExistence type="predicted"/>
<dbReference type="RefSeq" id="WP_072717765.1">
    <property type="nucleotide sequence ID" value="NZ_LN889782.1"/>
</dbReference>
<gene>
    <name evidence="1" type="ORF">PL9214290387</name>
</gene>
<evidence type="ECO:0000313" key="1">
    <source>
        <dbReference type="EMBL" id="CUR30796.1"/>
    </source>
</evidence>
<sequence>MNNLTVYLILDSLNSLHPFPSKPAFSSRHFLTKFQSTWNKMIAMLTAGKEPKIWLSSDAEGKRYWNAFDPQTHCFVEHLSEGEMRIWIEERYHF</sequence>
<organism evidence="1 2">
    <name type="scientific">Planktothrix tepida PCC 9214</name>
    <dbReference type="NCBI Taxonomy" id="671072"/>
    <lineage>
        <taxon>Bacteria</taxon>
        <taxon>Bacillati</taxon>
        <taxon>Cyanobacteriota</taxon>
        <taxon>Cyanophyceae</taxon>
        <taxon>Oscillatoriophycideae</taxon>
        <taxon>Oscillatoriales</taxon>
        <taxon>Microcoleaceae</taxon>
        <taxon>Planktothrix</taxon>
    </lineage>
</organism>
<evidence type="ECO:0000313" key="2">
    <source>
        <dbReference type="Proteomes" id="UP000184315"/>
    </source>
</evidence>
<dbReference type="AlphaFoldDB" id="A0A1J1LFW9"/>
<keyword evidence="2" id="KW-1185">Reference proteome</keyword>
<dbReference type="OrthoDB" id="426136at2"/>
<dbReference type="EMBL" id="CZDF01000132">
    <property type="protein sequence ID" value="CUR30796.1"/>
    <property type="molecule type" value="Genomic_DNA"/>
</dbReference>
<protein>
    <submittedName>
        <fullName evidence="1">Uncharacterized protein</fullName>
    </submittedName>
</protein>
<reference evidence="2" key="1">
    <citation type="submission" date="2015-10" db="EMBL/GenBank/DDBJ databases">
        <authorList>
            <person name="Regsiter A."/>
            <person name="william w."/>
        </authorList>
    </citation>
    <scope>NUCLEOTIDE SEQUENCE [LARGE SCALE GENOMIC DNA]</scope>
</reference>